<accession>A0A7J6KRR2</accession>
<dbReference type="InterPro" id="IPR029063">
    <property type="entry name" value="SAM-dependent_MTases_sf"/>
</dbReference>
<dbReference type="SUPFAM" id="SSF53335">
    <property type="entry name" value="S-adenosyl-L-methionine-dependent methyltransferases"/>
    <property type="match status" value="1"/>
</dbReference>
<reference evidence="1 2" key="1">
    <citation type="submission" date="2020-04" db="EMBL/GenBank/DDBJ databases">
        <title>Perkinsus chesapeaki whole genome sequence.</title>
        <authorList>
            <person name="Bogema D.R."/>
        </authorList>
    </citation>
    <scope>NUCLEOTIDE SEQUENCE [LARGE SCALE GENOMIC DNA]</scope>
    <source>
        <strain evidence="1">ATCC PRA-425</strain>
    </source>
</reference>
<evidence type="ECO:0000313" key="2">
    <source>
        <dbReference type="Proteomes" id="UP000591131"/>
    </source>
</evidence>
<sequence>MAIALSAREALDLERATNLLHRDNRVLTIPEGVSIQSTLQASGYWRQFMEQAQLTFALSELYSEIVTVSGRSAALDGIPSIRWSNEIYGRHWDVVAHLISEAGKRQKATFVEIGMACGPNGKVLLQRYPQLNEYIAMDPNLNEDAKSDFIQFGRRAMIYHNTSSEVAEVIPNESIDMLFVDGPHTYNNVQNDLERWYVKVAPNGVVSGHDFTCQHPPLMWAVVEFARSVGVE</sequence>
<name>A0A7J6KRR2_PERCH</name>
<dbReference type="Proteomes" id="UP000591131">
    <property type="component" value="Unassembled WGS sequence"/>
</dbReference>
<dbReference type="AlphaFoldDB" id="A0A7J6KRR2"/>
<evidence type="ECO:0008006" key="3">
    <source>
        <dbReference type="Google" id="ProtNLM"/>
    </source>
</evidence>
<dbReference type="Gene3D" id="3.40.50.150">
    <property type="entry name" value="Vaccinia Virus protein VP39"/>
    <property type="match status" value="1"/>
</dbReference>
<organism evidence="1 2">
    <name type="scientific">Perkinsus chesapeaki</name>
    <name type="common">Clam parasite</name>
    <name type="synonym">Perkinsus andrewsi</name>
    <dbReference type="NCBI Taxonomy" id="330153"/>
    <lineage>
        <taxon>Eukaryota</taxon>
        <taxon>Sar</taxon>
        <taxon>Alveolata</taxon>
        <taxon>Perkinsozoa</taxon>
        <taxon>Perkinsea</taxon>
        <taxon>Perkinsida</taxon>
        <taxon>Perkinsidae</taxon>
        <taxon>Perkinsus</taxon>
    </lineage>
</organism>
<dbReference type="EMBL" id="JAAPAO010001369">
    <property type="protein sequence ID" value="KAF4650005.1"/>
    <property type="molecule type" value="Genomic_DNA"/>
</dbReference>
<evidence type="ECO:0000313" key="1">
    <source>
        <dbReference type="EMBL" id="KAF4650005.1"/>
    </source>
</evidence>
<dbReference type="OrthoDB" id="420990at2759"/>
<comment type="caution">
    <text evidence="1">The sequence shown here is derived from an EMBL/GenBank/DDBJ whole genome shotgun (WGS) entry which is preliminary data.</text>
</comment>
<proteinExistence type="predicted"/>
<keyword evidence="2" id="KW-1185">Reference proteome</keyword>
<gene>
    <name evidence="1" type="ORF">FOL47_001518</name>
</gene>
<dbReference type="Pfam" id="PF13578">
    <property type="entry name" value="Methyltransf_24"/>
    <property type="match status" value="1"/>
</dbReference>
<protein>
    <recommendedName>
        <fullName evidence="3">Class I SAM-dependent methyltransferase</fullName>
    </recommendedName>
</protein>